<feature type="domain" description="Solute-binding protein family 5" evidence="1">
    <location>
        <begin position="98"/>
        <end position="446"/>
    </location>
</feature>
<dbReference type="Gene3D" id="3.40.190.10">
    <property type="entry name" value="Periplasmic binding protein-like II"/>
    <property type="match status" value="1"/>
</dbReference>
<dbReference type="EMBL" id="DVGB01000019">
    <property type="protein sequence ID" value="HIR00973.1"/>
    <property type="molecule type" value="Genomic_DNA"/>
</dbReference>
<dbReference type="InterPro" id="IPR006311">
    <property type="entry name" value="TAT_signal"/>
</dbReference>
<dbReference type="PANTHER" id="PTHR30290">
    <property type="entry name" value="PERIPLASMIC BINDING COMPONENT OF ABC TRANSPORTER"/>
    <property type="match status" value="1"/>
</dbReference>
<reference evidence="2" key="2">
    <citation type="journal article" date="2021" name="PeerJ">
        <title>Extensive microbial diversity within the chicken gut microbiome revealed by metagenomics and culture.</title>
        <authorList>
            <person name="Gilroy R."/>
            <person name="Ravi A."/>
            <person name="Getino M."/>
            <person name="Pursley I."/>
            <person name="Horton D.L."/>
            <person name="Alikhan N.F."/>
            <person name="Baker D."/>
            <person name="Gharbi K."/>
            <person name="Hall N."/>
            <person name="Watson M."/>
            <person name="Adriaenssens E.M."/>
            <person name="Foster-Nyarko E."/>
            <person name="Jarju S."/>
            <person name="Secka A."/>
            <person name="Antonio M."/>
            <person name="Oren A."/>
            <person name="Chaudhuri R.R."/>
            <person name="La Ragione R."/>
            <person name="Hildebrand F."/>
            <person name="Pallen M.J."/>
        </authorList>
    </citation>
    <scope>NUCLEOTIDE SEQUENCE</scope>
    <source>
        <strain evidence="2">ChiGjej1B1-2707</strain>
    </source>
</reference>
<dbReference type="Proteomes" id="UP000824261">
    <property type="component" value="Unassembled WGS sequence"/>
</dbReference>
<reference evidence="2" key="1">
    <citation type="submission" date="2020-10" db="EMBL/GenBank/DDBJ databases">
        <authorList>
            <person name="Gilroy R."/>
        </authorList>
    </citation>
    <scope>NUCLEOTIDE SEQUENCE</scope>
    <source>
        <strain evidence="2">ChiGjej1B1-2707</strain>
    </source>
</reference>
<evidence type="ECO:0000259" key="1">
    <source>
        <dbReference type="Pfam" id="PF00496"/>
    </source>
</evidence>
<protein>
    <submittedName>
        <fullName evidence="2">ABC transporter substrate-binding protein</fullName>
    </submittedName>
</protein>
<dbReference type="CDD" id="cd00995">
    <property type="entry name" value="PBP2_NikA_DppA_OppA_like"/>
    <property type="match status" value="1"/>
</dbReference>
<organism evidence="2 3">
    <name type="scientific">Candidatus Aveggerthella stercoripullorum</name>
    <dbReference type="NCBI Taxonomy" id="2840688"/>
    <lineage>
        <taxon>Bacteria</taxon>
        <taxon>Bacillati</taxon>
        <taxon>Actinomycetota</taxon>
        <taxon>Coriobacteriia</taxon>
        <taxon>Eggerthellales</taxon>
        <taxon>Eggerthellaceae</taxon>
        <taxon>Eggerthellaceae incertae sedis</taxon>
        <taxon>Candidatus Aveggerthella</taxon>
    </lineage>
</organism>
<proteinExistence type="predicted"/>
<dbReference type="Pfam" id="PF00496">
    <property type="entry name" value="SBP_bac_5"/>
    <property type="match status" value="1"/>
</dbReference>
<dbReference type="SUPFAM" id="SSF53850">
    <property type="entry name" value="Periplasmic binding protein-like II"/>
    <property type="match status" value="1"/>
</dbReference>
<accession>A0A9D1A0U1</accession>
<dbReference type="PIRSF" id="PIRSF002741">
    <property type="entry name" value="MppA"/>
    <property type="match status" value="1"/>
</dbReference>
<dbReference type="GO" id="GO:0043190">
    <property type="term" value="C:ATP-binding cassette (ABC) transporter complex"/>
    <property type="evidence" value="ECO:0007669"/>
    <property type="project" value="InterPro"/>
</dbReference>
<dbReference type="PROSITE" id="PS51318">
    <property type="entry name" value="TAT"/>
    <property type="match status" value="1"/>
</dbReference>
<dbReference type="GO" id="GO:0015833">
    <property type="term" value="P:peptide transport"/>
    <property type="evidence" value="ECO:0007669"/>
    <property type="project" value="TreeGrafter"/>
</dbReference>
<evidence type="ECO:0000313" key="2">
    <source>
        <dbReference type="EMBL" id="HIR00973.1"/>
    </source>
</evidence>
<dbReference type="GO" id="GO:1904680">
    <property type="term" value="F:peptide transmembrane transporter activity"/>
    <property type="evidence" value="ECO:0007669"/>
    <property type="project" value="TreeGrafter"/>
</dbReference>
<sequence length="532" mass="57418">MEGQKIVLNRRAFVAGGAVAAASLGLGLVGCGGDSTEETAAESTAAEEGAAAAGTLTAAVGYQTNNYHPSTTSSALALGANWHVVEGLYELNMATYEPYAALAAGDPVEVSETQYEVTLREGAKFSDGTEVTAADVVSSWNRATAEGGLYVPMLSWIANIEAKDDTTVTITTAFPFSLVKERLSLIKVVPTSATDEQLTSQPVGTGPWMYESISEQQIVFAPNPEYNGDHPATNESMVWDIIVDDTARCTAIQEGSVMCMENCPADMIDQIAAGGATTEDVQGFNLPFLMFNTKKAPFDDNRVRQAFLYAINVPQLISNAMMDKAEAATSFLPANHANYHEASTVYTYDTAKATELLQEAGVSGLSITLDTTDANWITALSPQIKNDLEATGLVTVEIREQASSSLYANQTDTDDPQFDVVLAPGDPSVFGNDPDLLMNWWYGDNTWTQKRTQWKGSEAYEQLQTLMNQAVQASGDEQQELWNQCFDLIAEQAPLYPLFHRSVTTAYYADQLDGYEPIGTTGLNFIDVTAQA</sequence>
<dbReference type="InterPro" id="IPR039424">
    <property type="entry name" value="SBP_5"/>
</dbReference>
<dbReference type="GO" id="GO:0042597">
    <property type="term" value="C:periplasmic space"/>
    <property type="evidence" value="ECO:0007669"/>
    <property type="project" value="UniProtKB-ARBA"/>
</dbReference>
<dbReference type="Gene3D" id="3.10.105.10">
    <property type="entry name" value="Dipeptide-binding Protein, Domain 3"/>
    <property type="match status" value="1"/>
</dbReference>
<dbReference type="PROSITE" id="PS51257">
    <property type="entry name" value="PROKAR_LIPOPROTEIN"/>
    <property type="match status" value="1"/>
</dbReference>
<evidence type="ECO:0000313" key="3">
    <source>
        <dbReference type="Proteomes" id="UP000824261"/>
    </source>
</evidence>
<comment type="caution">
    <text evidence="2">The sequence shown here is derived from an EMBL/GenBank/DDBJ whole genome shotgun (WGS) entry which is preliminary data.</text>
</comment>
<dbReference type="InterPro" id="IPR030678">
    <property type="entry name" value="Peptide/Ni-bd"/>
</dbReference>
<dbReference type="InterPro" id="IPR000914">
    <property type="entry name" value="SBP_5_dom"/>
</dbReference>
<dbReference type="AlphaFoldDB" id="A0A9D1A0U1"/>
<name>A0A9D1A0U1_9ACTN</name>
<gene>
    <name evidence="2" type="ORF">IAA69_01710</name>
</gene>